<dbReference type="SUPFAM" id="SSF46955">
    <property type="entry name" value="Putative DNA-binding domain"/>
    <property type="match status" value="1"/>
</dbReference>
<protein>
    <submittedName>
        <fullName evidence="5">Helix-turn-helix domain-containing protein</fullName>
    </submittedName>
</protein>
<dbReference type="CDD" id="cd04785">
    <property type="entry name" value="HTH_CadR-PbrR-like"/>
    <property type="match status" value="1"/>
</dbReference>
<comment type="caution">
    <text evidence="5">The sequence shown here is derived from an EMBL/GenBank/DDBJ whole genome shotgun (WGS) entry which is preliminary data.</text>
</comment>
<dbReference type="PANTHER" id="PTHR30204">
    <property type="entry name" value="REDOX-CYCLING DRUG-SENSING TRANSCRIPTIONAL ACTIVATOR SOXR"/>
    <property type="match status" value="1"/>
</dbReference>
<evidence type="ECO:0000256" key="1">
    <source>
        <dbReference type="ARBA" id="ARBA00023015"/>
    </source>
</evidence>
<dbReference type="PROSITE" id="PS50937">
    <property type="entry name" value="HTH_MERR_2"/>
    <property type="match status" value="1"/>
</dbReference>
<dbReference type="PANTHER" id="PTHR30204:SF94">
    <property type="entry name" value="HEAVY METAL-DEPENDENT TRANSCRIPTIONAL REGULATOR HI_0293-RELATED"/>
    <property type="match status" value="1"/>
</dbReference>
<dbReference type="Proteomes" id="UP001519538">
    <property type="component" value="Unassembled WGS sequence"/>
</dbReference>
<feature type="domain" description="HTH merR-type" evidence="4">
    <location>
        <begin position="4"/>
        <end position="73"/>
    </location>
</feature>
<dbReference type="RefSeq" id="WP_214165816.1">
    <property type="nucleotide sequence ID" value="NZ_JABLUU010000025.1"/>
</dbReference>
<dbReference type="GeneID" id="79189133"/>
<evidence type="ECO:0000259" key="4">
    <source>
        <dbReference type="PROSITE" id="PS50937"/>
    </source>
</evidence>
<dbReference type="SMART" id="SM00422">
    <property type="entry name" value="HTH_MERR"/>
    <property type="match status" value="1"/>
</dbReference>
<gene>
    <name evidence="5" type="ORF">HNO79_15410</name>
</gene>
<sequence>MTRTYTIGELGRLTETKVETVRYYERVGLLPHPPRSSGNYRVYDDAHLGRLGFIRRARELGFSLDQVRELLDLAGQTTRSCEEVDEIVQAHVTDIERRIHDLSVLRQELTQLLAQCQHGKVAECRIIGALQPYADRLTAG</sequence>
<reference evidence="5 6" key="1">
    <citation type="journal article" date="2021" name="Astrobiology">
        <title>Bacterial Cellulose Retains Robustness but Its Synthesis Declines After Exposure to a Mars-Like Environment Simulated Outside the International Space Station.</title>
        <authorList>
            <person name="Orlovska I."/>
            <person name="Podolich O."/>
            <person name="Kukharenko O."/>
            <person name="Zaets I."/>
            <person name="Reva O."/>
            <person name="Khirunenko L."/>
            <person name="Zmejkoski D."/>
            <person name="Rogalsky S."/>
            <person name="Barh D."/>
            <person name="Tiwari S."/>
            <person name="Kumavath R."/>
            <person name="Goes-Neto A."/>
            <person name="Azevedo V."/>
            <person name="Brenig B."/>
            <person name="Ghosh P."/>
            <person name="de Vera J.P."/>
            <person name="Kozyrovska N."/>
        </authorList>
    </citation>
    <scope>NUCLEOTIDE SEQUENCE [LARGE SCALE GENOMIC DNA]</scope>
    <source>
        <strain evidence="5 6">IMBG 311</strain>
    </source>
</reference>
<dbReference type="Pfam" id="PF00376">
    <property type="entry name" value="MerR"/>
    <property type="match status" value="1"/>
</dbReference>
<dbReference type="InterPro" id="IPR009061">
    <property type="entry name" value="DNA-bd_dom_put_sf"/>
</dbReference>
<dbReference type="Gene3D" id="1.10.1660.10">
    <property type="match status" value="1"/>
</dbReference>
<dbReference type="PRINTS" id="PR00040">
    <property type="entry name" value="HTHMERR"/>
</dbReference>
<proteinExistence type="predicted"/>
<evidence type="ECO:0000256" key="2">
    <source>
        <dbReference type="ARBA" id="ARBA00023125"/>
    </source>
</evidence>
<organism evidence="5 6">
    <name type="scientific">Komagataeibacter oboediens</name>
    <dbReference type="NCBI Taxonomy" id="65958"/>
    <lineage>
        <taxon>Bacteria</taxon>
        <taxon>Pseudomonadati</taxon>
        <taxon>Pseudomonadota</taxon>
        <taxon>Alphaproteobacteria</taxon>
        <taxon>Acetobacterales</taxon>
        <taxon>Acetobacteraceae</taxon>
        <taxon>Komagataeibacter</taxon>
    </lineage>
</organism>
<dbReference type="InterPro" id="IPR015358">
    <property type="entry name" value="Tscrpt_reg_MerR_DNA-bd"/>
</dbReference>
<name>A0ABS5SSC9_9PROT</name>
<evidence type="ECO:0000313" key="6">
    <source>
        <dbReference type="Proteomes" id="UP001519538"/>
    </source>
</evidence>
<keyword evidence="1" id="KW-0805">Transcription regulation</keyword>
<dbReference type="Pfam" id="PF09278">
    <property type="entry name" value="MerR-DNA-bind"/>
    <property type="match status" value="1"/>
</dbReference>
<evidence type="ECO:0000313" key="5">
    <source>
        <dbReference type="EMBL" id="MBT0676765.1"/>
    </source>
</evidence>
<keyword evidence="2" id="KW-0238">DNA-binding</keyword>
<accession>A0ABS5SSC9</accession>
<keyword evidence="6" id="KW-1185">Reference proteome</keyword>
<keyword evidence="3" id="KW-0804">Transcription</keyword>
<dbReference type="EMBL" id="JABLUU010000025">
    <property type="protein sequence ID" value="MBT0676765.1"/>
    <property type="molecule type" value="Genomic_DNA"/>
</dbReference>
<dbReference type="InterPro" id="IPR000551">
    <property type="entry name" value="MerR-type_HTH_dom"/>
</dbReference>
<evidence type="ECO:0000256" key="3">
    <source>
        <dbReference type="ARBA" id="ARBA00023163"/>
    </source>
</evidence>
<dbReference type="InterPro" id="IPR047057">
    <property type="entry name" value="MerR_fam"/>
</dbReference>